<dbReference type="Pfam" id="PF03830">
    <property type="entry name" value="PTSIIB_sorb"/>
    <property type="match status" value="1"/>
</dbReference>
<evidence type="ECO:0000256" key="6">
    <source>
        <dbReference type="ARBA" id="ARBA00022683"/>
    </source>
</evidence>
<dbReference type="AlphaFoldDB" id="A0A7T2UNP2"/>
<dbReference type="RefSeq" id="WP_197930223.1">
    <property type="nucleotide sequence ID" value="NZ_CP065745.1"/>
</dbReference>
<keyword evidence="2" id="KW-0813">Transport</keyword>
<evidence type="ECO:0000313" key="9">
    <source>
        <dbReference type="EMBL" id="QPR55941.1"/>
    </source>
</evidence>
<keyword evidence="7" id="KW-0418">Kinase</keyword>
<gene>
    <name evidence="9" type="ORF">I6G90_05830</name>
</gene>
<dbReference type="GO" id="GO:0009401">
    <property type="term" value="P:phosphoenolpyruvate-dependent sugar phosphotransferase system"/>
    <property type="evidence" value="ECO:0007669"/>
    <property type="project" value="UniProtKB-KW"/>
</dbReference>
<keyword evidence="3" id="KW-0963">Cytoplasm</keyword>
<dbReference type="GO" id="GO:0016301">
    <property type="term" value="F:kinase activity"/>
    <property type="evidence" value="ECO:0007669"/>
    <property type="project" value="UniProtKB-KW"/>
</dbReference>
<evidence type="ECO:0000256" key="3">
    <source>
        <dbReference type="ARBA" id="ARBA00022490"/>
    </source>
</evidence>
<dbReference type="InterPro" id="IPR036667">
    <property type="entry name" value="PTS_IIB_sorbose-sp_sf"/>
</dbReference>
<keyword evidence="4 9" id="KW-0762">Sugar transport</keyword>
<evidence type="ECO:0000259" key="8">
    <source>
        <dbReference type="PROSITE" id="PS51101"/>
    </source>
</evidence>
<evidence type="ECO:0000256" key="7">
    <source>
        <dbReference type="ARBA" id="ARBA00022777"/>
    </source>
</evidence>
<organism evidence="9 10">
    <name type="scientific">Aeromonas allosaccharophila</name>
    <dbReference type="NCBI Taxonomy" id="656"/>
    <lineage>
        <taxon>Bacteria</taxon>
        <taxon>Pseudomonadati</taxon>
        <taxon>Pseudomonadota</taxon>
        <taxon>Gammaproteobacteria</taxon>
        <taxon>Aeromonadales</taxon>
        <taxon>Aeromonadaceae</taxon>
        <taxon>Aeromonas</taxon>
    </lineage>
</organism>
<proteinExistence type="predicted"/>
<dbReference type="EMBL" id="CP065745">
    <property type="protein sequence ID" value="QPR55941.1"/>
    <property type="molecule type" value="Genomic_DNA"/>
</dbReference>
<protein>
    <submittedName>
        <fullName evidence="9">PTS sugar transporter subunit IIB</fullName>
    </submittedName>
</protein>
<dbReference type="PROSITE" id="PS51101">
    <property type="entry name" value="PTS_EIIB_TYPE_4"/>
    <property type="match status" value="1"/>
</dbReference>
<name>A0A7T2UNP2_9GAMM</name>
<dbReference type="KEGG" id="aall:I6G90_05830"/>
<feature type="domain" description="PTS EIIB type-4" evidence="8">
    <location>
        <begin position="1"/>
        <end position="165"/>
    </location>
</feature>
<sequence>MKGIAHIRIDDRLIHGQVATRWVSYYSANRIMVIDDQVAGNDVEKNILRMAAPAGVNTSIISTQTAIENISAGKYAGQQVLVLVKHPGVIKKLVDAGLDIKEFNIGNMSNRPETTQVKRSISVTHAEKLEILDLINRGIKITARMVPDDGEELITSFTSNFWTAS</sequence>
<evidence type="ECO:0000313" key="10">
    <source>
        <dbReference type="Proteomes" id="UP000595101"/>
    </source>
</evidence>
<accession>A0A7T2UNP2</accession>
<dbReference type="GeneID" id="60785106"/>
<dbReference type="GO" id="GO:0008982">
    <property type="term" value="F:protein-N(PI)-phosphohistidine-sugar phosphotransferase activity"/>
    <property type="evidence" value="ECO:0007669"/>
    <property type="project" value="InterPro"/>
</dbReference>
<dbReference type="Gene3D" id="3.40.35.10">
    <property type="entry name" value="Phosphotransferase system, sorbose subfamily IIB component"/>
    <property type="match status" value="1"/>
</dbReference>
<evidence type="ECO:0000256" key="2">
    <source>
        <dbReference type="ARBA" id="ARBA00022448"/>
    </source>
</evidence>
<comment type="subcellular location">
    <subcellularLocation>
        <location evidence="1">Cytoplasm</location>
    </subcellularLocation>
</comment>
<reference evidence="9 10" key="1">
    <citation type="submission" date="2020-12" db="EMBL/GenBank/DDBJ databases">
        <title>FDA dAtabase for Regulatory Grade micrObial Sequences (FDA-ARGOS): Supporting development and validation of Infectious Disease Dx tests.</title>
        <authorList>
            <person name="Sproer C."/>
            <person name="Gronow S."/>
            <person name="Severitt S."/>
            <person name="Schroder I."/>
            <person name="Tallon L."/>
            <person name="Sadzewicz L."/>
            <person name="Zhao X."/>
            <person name="Boylan J."/>
            <person name="Ott S."/>
            <person name="Bowen H."/>
            <person name="Vavikolanu K."/>
            <person name="Mehta A."/>
            <person name="Aluvathingal J."/>
            <person name="Nadendla S."/>
            <person name="Lowell S."/>
            <person name="Myers T."/>
            <person name="Yan Y."/>
            <person name="Sichtig H."/>
        </authorList>
    </citation>
    <scope>NUCLEOTIDE SEQUENCE [LARGE SCALE GENOMIC DNA]</scope>
    <source>
        <strain evidence="9 10">FDAARGOS_933</strain>
    </source>
</reference>
<keyword evidence="6" id="KW-0598">Phosphotransferase system</keyword>
<evidence type="ECO:0000256" key="4">
    <source>
        <dbReference type="ARBA" id="ARBA00022597"/>
    </source>
</evidence>
<dbReference type="GO" id="GO:0005737">
    <property type="term" value="C:cytoplasm"/>
    <property type="evidence" value="ECO:0007669"/>
    <property type="project" value="UniProtKB-SubCell"/>
</dbReference>
<keyword evidence="5" id="KW-0808">Transferase</keyword>
<evidence type="ECO:0000256" key="5">
    <source>
        <dbReference type="ARBA" id="ARBA00022679"/>
    </source>
</evidence>
<dbReference type="Proteomes" id="UP000595101">
    <property type="component" value="Chromosome"/>
</dbReference>
<evidence type="ECO:0000256" key="1">
    <source>
        <dbReference type="ARBA" id="ARBA00004496"/>
    </source>
</evidence>
<dbReference type="InterPro" id="IPR004720">
    <property type="entry name" value="PTS_IIB_sorbose-sp"/>
</dbReference>
<dbReference type="SUPFAM" id="SSF52728">
    <property type="entry name" value="PTS IIb component"/>
    <property type="match status" value="1"/>
</dbReference>